<dbReference type="Proteomes" id="UP001301152">
    <property type="component" value="Unassembled WGS sequence"/>
</dbReference>
<proteinExistence type="predicted"/>
<keyword evidence="2" id="KW-0444">Lipid biosynthesis</keyword>
<protein>
    <submittedName>
        <fullName evidence="9">Lysophospholipid acyltransferase family protein</fullName>
    </submittedName>
</protein>
<sequence>MTKRRARSSHRPLSSDYSDAAPPGSLSPLPRWVERLCVLQQRVRSARRLVAISVWIPGSVAFRALLLRVPGTAKIRWSRVIFSTLCRLLGIRVRTIGHRAGTTGGRRARKRGERPVIYISNHSSWLDVLVLGKVLPTVFVAKSDILGWPGMGLIARIGETIFVSRNRSSTGRESDEMFSSLNEGNNMVLFPEGTSSDGSRVLPFMSTFFAIAKPPQLRGSAKTNGAPPLSGATFAPGMTPIIQPVSLVYDQLNGLPVQRLKRPVFAWYAEMELGPHLWQLTQWKQARASVIFHEPLDPELYPSRKALAQATWKAVAQGAAYLRQNNPDAAPEPAKHAPTSLPRDTLRGLAGKLDKMSRRLSASRQKTRRH</sequence>
<evidence type="ECO:0000256" key="3">
    <source>
        <dbReference type="ARBA" id="ARBA00022679"/>
    </source>
</evidence>
<accession>A0ABT3QFK3</accession>
<dbReference type="GO" id="GO:0016746">
    <property type="term" value="F:acyltransferase activity"/>
    <property type="evidence" value="ECO:0007669"/>
    <property type="project" value="UniProtKB-KW"/>
</dbReference>
<keyword evidence="7" id="KW-1133">Transmembrane helix</keyword>
<feature type="region of interest" description="Disordered" evidence="6">
    <location>
        <begin position="1"/>
        <end position="23"/>
    </location>
</feature>
<feature type="transmembrane region" description="Helical" evidence="7">
    <location>
        <begin position="49"/>
        <end position="66"/>
    </location>
</feature>
<evidence type="ECO:0000313" key="9">
    <source>
        <dbReference type="EMBL" id="MCX2564072.1"/>
    </source>
</evidence>
<evidence type="ECO:0000256" key="4">
    <source>
        <dbReference type="ARBA" id="ARBA00023098"/>
    </source>
</evidence>
<organism evidence="9 10">
    <name type="scientific">Acetobacter thailandicus</name>
    <dbReference type="NCBI Taxonomy" id="1502842"/>
    <lineage>
        <taxon>Bacteria</taxon>
        <taxon>Pseudomonadati</taxon>
        <taxon>Pseudomonadota</taxon>
        <taxon>Alphaproteobacteria</taxon>
        <taxon>Acetobacterales</taxon>
        <taxon>Acetobacteraceae</taxon>
        <taxon>Acetobacter</taxon>
    </lineage>
</organism>
<evidence type="ECO:0000256" key="2">
    <source>
        <dbReference type="ARBA" id="ARBA00022516"/>
    </source>
</evidence>
<keyword evidence="7" id="KW-0812">Transmembrane</keyword>
<gene>
    <name evidence="9" type="ORF">OQ497_08880</name>
</gene>
<dbReference type="Pfam" id="PF01553">
    <property type="entry name" value="Acyltransferase"/>
    <property type="match status" value="1"/>
</dbReference>
<dbReference type="RefSeq" id="WP_265793032.1">
    <property type="nucleotide sequence ID" value="NZ_JAPIUZ010000004.1"/>
</dbReference>
<dbReference type="PANTHER" id="PTHR10434">
    <property type="entry name" value="1-ACYL-SN-GLYCEROL-3-PHOSPHATE ACYLTRANSFERASE"/>
    <property type="match status" value="1"/>
</dbReference>
<keyword evidence="4" id="KW-0443">Lipid metabolism</keyword>
<dbReference type="EMBL" id="JAPIUZ010000004">
    <property type="protein sequence ID" value="MCX2564072.1"/>
    <property type="molecule type" value="Genomic_DNA"/>
</dbReference>
<reference evidence="9 10" key="1">
    <citation type="submission" date="2022-11" db="EMBL/GenBank/DDBJ databases">
        <title>Genome sequencing of Acetobacter type strain.</title>
        <authorList>
            <person name="Heo J."/>
            <person name="Lee D."/>
            <person name="Han B.-H."/>
            <person name="Hong S.-B."/>
            <person name="Kwon S.-W."/>
        </authorList>
    </citation>
    <scope>NUCLEOTIDE SEQUENCE [LARGE SCALE GENOMIC DNA]</scope>
    <source>
        <strain evidence="9 10">KACC 21253</strain>
    </source>
</reference>
<dbReference type="PANTHER" id="PTHR10434:SF64">
    <property type="entry name" value="1-ACYL-SN-GLYCEROL-3-PHOSPHATE ACYLTRANSFERASE-RELATED"/>
    <property type="match status" value="1"/>
</dbReference>
<dbReference type="CDD" id="cd07989">
    <property type="entry name" value="LPLAT_AGPAT-like"/>
    <property type="match status" value="1"/>
</dbReference>
<keyword evidence="10" id="KW-1185">Reference proteome</keyword>
<dbReference type="SUPFAM" id="SSF69593">
    <property type="entry name" value="Glycerol-3-phosphate (1)-acyltransferase"/>
    <property type="match status" value="1"/>
</dbReference>
<feature type="domain" description="Phospholipid/glycerol acyltransferase" evidence="8">
    <location>
        <begin position="116"/>
        <end position="250"/>
    </location>
</feature>
<comment type="caution">
    <text evidence="9">The sequence shown here is derived from an EMBL/GenBank/DDBJ whole genome shotgun (WGS) entry which is preliminary data.</text>
</comment>
<evidence type="ECO:0000256" key="7">
    <source>
        <dbReference type="SAM" id="Phobius"/>
    </source>
</evidence>
<keyword evidence="3" id="KW-0808">Transferase</keyword>
<name>A0ABT3QFK3_9PROT</name>
<comment type="pathway">
    <text evidence="1">Lipid metabolism.</text>
</comment>
<keyword evidence="5 9" id="KW-0012">Acyltransferase</keyword>
<dbReference type="InterPro" id="IPR002123">
    <property type="entry name" value="Plipid/glycerol_acylTrfase"/>
</dbReference>
<evidence type="ECO:0000256" key="6">
    <source>
        <dbReference type="SAM" id="MobiDB-lite"/>
    </source>
</evidence>
<feature type="region of interest" description="Disordered" evidence="6">
    <location>
        <begin position="325"/>
        <end position="370"/>
    </location>
</feature>
<evidence type="ECO:0000259" key="8">
    <source>
        <dbReference type="SMART" id="SM00563"/>
    </source>
</evidence>
<evidence type="ECO:0000256" key="5">
    <source>
        <dbReference type="ARBA" id="ARBA00023315"/>
    </source>
</evidence>
<evidence type="ECO:0000313" key="10">
    <source>
        <dbReference type="Proteomes" id="UP001301152"/>
    </source>
</evidence>
<evidence type="ECO:0000256" key="1">
    <source>
        <dbReference type="ARBA" id="ARBA00005189"/>
    </source>
</evidence>
<feature type="compositionally biased region" description="Basic residues" evidence="6">
    <location>
        <begin position="1"/>
        <end position="10"/>
    </location>
</feature>
<dbReference type="SMART" id="SM00563">
    <property type="entry name" value="PlsC"/>
    <property type="match status" value="1"/>
</dbReference>
<keyword evidence="7" id="KW-0472">Membrane</keyword>